<evidence type="ECO:0000313" key="2">
    <source>
        <dbReference type="Proteomes" id="UP000887565"/>
    </source>
</evidence>
<feature type="region of interest" description="Disordered" evidence="1">
    <location>
        <begin position="31"/>
        <end position="51"/>
    </location>
</feature>
<evidence type="ECO:0000313" key="3">
    <source>
        <dbReference type="WBParaSite" id="nRc.2.0.1.t47265-RA"/>
    </source>
</evidence>
<dbReference type="AlphaFoldDB" id="A0A915L825"/>
<evidence type="ECO:0000256" key="1">
    <source>
        <dbReference type="SAM" id="MobiDB-lite"/>
    </source>
</evidence>
<dbReference type="WBParaSite" id="nRc.2.0.1.t47265-RA">
    <property type="protein sequence ID" value="nRc.2.0.1.t47265-RA"/>
    <property type="gene ID" value="nRc.2.0.1.g47265"/>
</dbReference>
<sequence length="64" mass="6743">EPEDNTSTGTHAWDIPRLLVGQKPAGHWIPISTKGIPSAPGPEHKMSKGLLGGARVVPPLATIR</sequence>
<dbReference type="Proteomes" id="UP000887565">
    <property type="component" value="Unplaced"/>
</dbReference>
<protein>
    <submittedName>
        <fullName evidence="3">Uncharacterized protein</fullName>
    </submittedName>
</protein>
<organism evidence="2 3">
    <name type="scientific">Romanomermis culicivorax</name>
    <name type="common">Nematode worm</name>
    <dbReference type="NCBI Taxonomy" id="13658"/>
    <lineage>
        <taxon>Eukaryota</taxon>
        <taxon>Metazoa</taxon>
        <taxon>Ecdysozoa</taxon>
        <taxon>Nematoda</taxon>
        <taxon>Enoplea</taxon>
        <taxon>Dorylaimia</taxon>
        <taxon>Mermithida</taxon>
        <taxon>Mermithoidea</taxon>
        <taxon>Mermithidae</taxon>
        <taxon>Romanomermis</taxon>
    </lineage>
</organism>
<proteinExistence type="predicted"/>
<reference evidence="3" key="1">
    <citation type="submission" date="2022-11" db="UniProtKB">
        <authorList>
            <consortium name="WormBaseParasite"/>
        </authorList>
    </citation>
    <scope>IDENTIFICATION</scope>
</reference>
<keyword evidence="2" id="KW-1185">Reference proteome</keyword>
<accession>A0A915L825</accession>
<name>A0A915L825_ROMCU</name>